<keyword evidence="2" id="KW-1185">Reference proteome</keyword>
<dbReference type="HOGENOM" id="CLU_066025_0_0_1"/>
<dbReference type="InterPro" id="IPR040247">
    <property type="entry name" value="DUF5524"/>
</dbReference>
<dbReference type="PANTHER" id="PTHR31097:SF2">
    <property type="entry name" value="CHROMOSOME 7 OPEN READING FRAME 57"/>
    <property type="match status" value="1"/>
</dbReference>
<dbReference type="Ensembl" id="ENSAPLT00000012125.2">
    <property type="protein sequence ID" value="ENSAPLP00000011399.2"/>
    <property type="gene ID" value="ENSAPLG00000011654.2"/>
</dbReference>
<accession>U3IVX4</accession>
<gene>
    <name evidence="1" type="primary">C7orf57</name>
</gene>
<proteinExistence type="predicted"/>
<reference evidence="1" key="2">
    <citation type="submission" date="2025-08" db="UniProtKB">
        <authorList>
            <consortium name="Ensembl"/>
        </authorList>
    </citation>
    <scope>IDENTIFICATION</scope>
</reference>
<name>U3IVX4_ANAPP</name>
<dbReference type="Pfam" id="PF17662">
    <property type="entry name" value="DUF5524"/>
    <property type="match status" value="1"/>
</dbReference>
<evidence type="ECO:0000313" key="1">
    <source>
        <dbReference type="Ensembl" id="ENSAPLP00000011399.2"/>
    </source>
</evidence>
<evidence type="ECO:0000313" key="2">
    <source>
        <dbReference type="Proteomes" id="UP000016666"/>
    </source>
</evidence>
<dbReference type="Proteomes" id="UP000016666">
    <property type="component" value="Chromosome 2"/>
</dbReference>
<reference evidence="1" key="3">
    <citation type="submission" date="2025-09" db="UniProtKB">
        <authorList>
            <consortium name="Ensembl"/>
        </authorList>
    </citation>
    <scope>IDENTIFICATION</scope>
</reference>
<dbReference type="PANTHER" id="PTHR31097">
    <property type="entry name" value="SI:DKEY-276J7.1"/>
    <property type="match status" value="1"/>
</dbReference>
<dbReference type="GeneTree" id="ENSGT00390000014376"/>
<organism evidence="1 2">
    <name type="scientific">Anas platyrhynchos platyrhynchos</name>
    <name type="common">Northern mallard</name>
    <dbReference type="NCBI Taxonomy" id="8840"/>
    <lineage>
        <taxon>Eukaryota</taxon>
        <taxon>Metazoa</taxon>
        <taxon>Chordata</taxon>
        <taxon>Craniata</taxon>
        <taxon>Vertebrata</taxon>
        <taxon>Euteleostomi</taxon>
        <taxon>Archelosauria</taxon>
        <taxon>Archosauria</taxon>
        <taxon>Dinosauria</taxon>
        <taxon>Saurischia</taxon>
        <taxon>Theropoda</taxon>
        <taxon>Coelurosauria</taxon>
        <taxon>Aves</taxon>
        <taxon>Neognathae</taxon>
        <taxon>Galloanserae</taxon>
        <taxon>Anseriformes</taxon>
        <taxon>Anatidae</taxon>
        <taxon>Anatinae</taxon>
        <taxon>Anas</taxon>
    </lineage>
</organism>
<dbReference type="AlphaFoldDB" id="U3IVX4"/>
<reference evidence="1 2" key="1">
    <citation type="submission" date="2017-10" db="EMBL/GenBank/DDBJ databases">
        <title>A new Pekin duck reference genome.</title>
        <authorList>
            <person name="Hou Z.-C."/>
            <person name="Zhou Z.-K."/>
            <person name="Zhu F."/>
            <person name="Hou S.-S."/>
        </authorList>
    </citation>
    <scope>NUCLEOTIDE SEQUENCE [LARGE SCALE GENOMIC DNA]</scope>
</reference>
<dbReference type="STRING" id="8840.ENSAPLP00000011399"/>
<sequence length="278" mass="31712">MGSEEDCVQVPKAFRDISSCQIALLAKKVVVSVMKVFEKSWESSTPSASETRPEDANSLFYLFYDIFFSITAECYYQMPTKRPEKPMNSDIPLPPTSQIPGLTKAPNEGTFGCRRKWIKDTDSAYVRLAKQGGRPDLLKHYAPVTSKSSPVAYAVPDWYSHRSNPPANYFVMKNYVSTLPDFMVHKEFNADDHHSNNYETRRGPFDFDMKSVWQRDAEDKENAEKKKLPMNRRFIHQKMSVGQTIFRANFSVMVLGLEDKTPSPILHLSSSPPAHLDI</sequence>
<protein>
    <submittedName>
        <fullName evidence="1">Chromosome 7 open reading frame 57</fullName>
    </submittedName>
</protein>